<dbReference type="Proteomes" id="UP000316626">
    <property type="component" value="Unassembled WGS sequence"/>
</dbReference>
<dbReference type="Pfam" id="PF07454">
    <property type="entry name" value="SpoIIP"/>
    <property type="match status" value="1"/>
</dbReference>
<sequence>MAKSLKNLTTILLLLFLAPIIIATIQTPLVTQQTEEIKKEDKPIVYAAQLDSKADVTEIVEPKKAYVYFTHSHEAFLPILAASEEKISVYHPVNNITSFQDQIAAQFAFHQVETEFLEKDSTKEMDDYHTIRPFVQDALAHSEYDIVFDIHRDSAKANVTTLQSGNESYAKFIFVIGGEHPNYRWNEQLANNLSDQLNKLVPGISRGILVKSGKGVDGVYNQDLAKNLLVVELGGIDNTEQEINRSIAILAKAVSNMFHQQIAS</sequence>
<comment type="caution">
    <text evidence="1">The sequence shown here is derived from an EMBL/GenBank/DDBJ whole genome shotgun (WGS) entry which is preliminary data.</text>
</comment>
<dbReference type="InterPro" id="IPR010897">
    <property type="entry name" value="Spore_II_P"/>
</dbReference>
<dbReference type="OrthoDB" id="1633470at2"/>
<dbReference type="NCBIfam" id="TIGR02867">
    <property type="entry name" value="spore_II_P"/>
    <property type="match status" value="1"/>
</dbReference>
<keyword evidence="2" id="KW-1185">Reference proteome</keyword>
<dbReference type="AlphaFoldDB" id="A0A544TP83"/>
<organism evidence="1 2">
    <name type="scientific">Psychrobacillus vulpis</name>
    <dbReference type="NCBI Taxonomy" id="2325572"/>
    <lineage>
        <taxon>Bacteria</taxon>
        <taxon>Bacillati</taxon>
        <taxon>Bacillota</taxon>
        <taxon>Bacilli</taxon>
        <taxon>Bacillales</taxon>
        <taxon>Bacillaceae</taxon>
        <taxon>Psychrobacillus</taxon>
    </lineage>
</organism>
<dbReference type="EMBL" id="VDGI01000015">
    <property type="protein sequence ID" value="TQR19267.1"/>
    <property type="molecule type" value="Genomic_DNA"/>
</dbReference>
<dbReference type="RefSeq" id="WP_142643178.1">
    <property type="nucleotide sequence ID" value="NZ_VDGI01000015.1"/>
</dbReference>
<gene>
    <name evidence="1" type="ORF">FG384_13735</name>
</gene>
<reference evidence="1 2" key="1">
    <citation type="submission" date="2019-06" db="EMBL/GenBank/DDBJ databases">
        <title>Psychrobacillus vulpis sp. nov., a new species isolated from feces of a red fox that inhabits in The Tablas de Daimiel Natural Park, Albacete, Spain.</title>
        <authorList>
            <person name="Rodriguez M."/>
            <person name="Reina J.C."/>
            <person name="Bejar V."/>
            <person name="Llamas I."/>
        </authorList>
    </citation>
    <scope>NUCLEOTIDE SEQUENCE [LARGE SCALE GENOMIC DNA]</scope>
    <source>
        <strain evidence="1 2">Z8</strain>
    </source>
</reference>
<name>A0A544TP83_9BACI</name>
<evidence type="ECO:0000313" key="2">
    <source>
        <dbReference type="Proteomes" id="UP000316626"/>
    </source>
</evidence>
<accession>A0A544TP83</accession>
<proteinExistence type="predicted"/>
<protein>
    <submittedName>
        <fullName evidence="1">Stage II sporulation protein P</fullName>
    </submittedName>
</protein>
<evidence type="ECO:0000313" key="1">
    <source>
        <dbReference type="EMBL" id="TQR19267.1"/>
    </source>
</evidence>